<comment type="similarity">
    <text evidence="1">Belongs to the WEB family.</text>
</comment>
<feature type="compositionally biased region" description="Polar residues" evidence="4">
    <location>
        <begin position="432"/>
        <end position="443"/>
    </location>
</feature>
<evidence type="ECO:0000313" key="6">
    <source>
        <dbReference type="RefSeq" id="XP_022761422.1"/>
    </source>
</evidence>
<organism evidence="5 6">
    <name type="scientific">Durio zibethinus</name>
    <name type="common">Durian</name>
    <dbReference type="NCBI Taxonomy" id="66656"/>
    <lineage>
        <taxon>Eukaryota</taxon>
        <taxon>Viridiplantae</taxon>
        <taxon>Streptophyta</taxon>
        <taxon>Embryophyta</taxon>
        <taxon>Tracheophyta</taxon>
        <taxon>Spermatophyta</taxon>
        <taxon>Magnoliopsida</taxon>
        <taxon>eudicotyledons</taxon>
        <taxon>Gunneridae</taxon>
        <taxon>Pentapetalae</taxon>
        <taxon>rosids</taxon>
        <taxon>malvids</taxon>
        <taxon>Malvales</taxon>
        <taxon>Malvaceae</taxon>
        <taxon>Helicteroideae</taxon>
        <taxon>Durio</taxon>
    </lineage>
</organism>
<evidence type="ECO:0000256" key="2">
    <source>
        <dbReference type="ARBA" id="ARBA00023054"/>
    </source>
</evidence>
<dbReference type="InterPro" id="IPR008545">
    <property type="entry name" value="Web"/>
</dbReference>
<dbReference type="GeneID" id="111307633"/>
<evidence type="ECO:0000256" key="3">
    <source>
        <dbReference type="SAM" id="Coils"/>
    </source>
</evidence>
<evidence type="ECO:0000256" key="4">
    <source>
        <dbReference type="SAM" id="MobiDB-lite"/>
    </source>
</evidence>
<dbReference type="Proteomes" id="UP000515121">
    <property type="component" value="Unplaced"/>
</dbReference>
<dbReference type="KEGG" id="dzi:111307633"/>
<feature type="compositionally biased region" description="Polar residues" evidence="4">
    <location>
        <begin position="143"/>
        <end position="160"/>
    </location>
</feature>
<sequence length="562" mass="62594">MEVGSCEFGDSATKMSALNGGVRAEIDTSAPFESVKEAVSRFGGIGYWKPSQHKLIPETEHDMEEVDIAKLEEQAAQLEKDLIVKERETLDVLKELETTKTTVEELKLKLQKEASEVNVTVEMNTDVKNVASTVNDAEKENHQGGQPNLAGNLSPRPSSSPGLILMELNQAKVNLSRTTNDLADIRGSVESLNKKLEKERISLEKTRERLSQNSSKISSLEEELNQTRLKLQVAKDAETKSSADNPLDISRGLQRLSSEAEQYKKIGEAARSEVSRAISEIEQTRTRIKTTEMRLLAAKKMKEAARAAEAVALAEIKTLSRRKSSCGVPVQKAEGVTISFEEYSSLMCKAQNAEELSNKRVVDAMLQVDGANVSKMEVLKRVEEATEEVKTSKKVLEEALNRVEAANKGKLAVEEALRKWRSEHGQKRRSVHNSTKFKNSYPSHNRKDSHLLDVNGLNLVCDGPTPVLKPTLSIGQILSRKLLLPEDFETEMLAEKGTVKRKVSLGQMLSKQNGDFTLTPKTEREIGQKQFSGKRKKFGFARFSLLLVKQSKKKKKPTLNLR</sequence>
<dbReference type="GO" id="GO:0009903">
    <property type="term" value="P:chloroplast avoidance movement"/>
    <property type="evidence" value="ECO:0007669"/>
    <property type="project" value="TreeGrafter"/>
</dbReference>
<dbReference type="PANTHER" id="PTHR32054:SF4">
    <property type="entry name" value="OS07G0677900 PROTEIN"/>
    <property type="match status" value="1"/>
</dbReference>
<reference evidence="6" key="1">
    <citation type="submission" date="2025-08" db="UniProtKB">
        <authorList>
            <consortium name="RefSeq"/>
        </authorList>
    </citation>
    <scope>IDENTIFICATION</scope>
    <source>
        <tissue evidence="6">Fruit stalk</tissue>
    </source>
</reference>
<protein>
    <submittedName>
        <fullName evidence="6">WEB family protein At2g38370-like</fullName>
    </submittedName>
</protein>
<accession>A0A6P6A9D4</accession>
<dbReference type="Pfam" id="PF05701">
    <property type="entry name" value="WEMBL"/>
    <property type="match status" value="2"/>
</dbReference>
<keyword evidence="2 3" id="KW-0175">Coiled coil</keyword>
<feature type="coiled-coil region" evidence="3">
    <location>
        <begin position="189"/>
        <end position="273"/>
    </location>
</feature>
<name>A0A6P6A9D4_DURZI</name>
<feature type="coiled-coil region" evidence="3">
    <location>
        <begin position="61"/>
        <end position="116"/>
    </location>
</feature>
<dbReference type="AlphaFoldDB" id="A0A6P6A9D4"/>
<dbReference type="OrthoDB" id="649232at2759"/>
<feature type="region of interest" description="Disordered" evidence="4">
    <location>
        <begin position="424"/>
        <end position="444"/>
    </location>
</feature>
<evidence type="ECO:0000313" key="5">
    <source>
        <dbReference type="Proteomes" id="UP000515121"/>
    </source>
</evidence>
<dbReference type="Gene3D" id="1.10.287.1490">
    <property type="match status" value="1"/>
</dbReference>
<dbReference type="RefSeq" id="XP_022761422.1">
    <property type="nucleotide sequence ID" value="XM_022905687.1"/>
</dbReference>
<dbReference type="PANTHER" id="PTHR32054">
    <property type="entry name" value="HEAVY CHAIN, PUTATIVE, EXPRESSED-RELATED-RELATED"/>
    <property type="match status" value="1"/>
</dbReference>
<dbReference type="GO" id="GO:0009904">
    <property type="term" value="P:chloroplast accumulation movement"/>
    <property type="evidence" value="ECO:0007669"/>
    <property type="project" value="TreeGrafter"/>
</dbReference>
<feature type="region of interest" description="Disordered" evidence="4">
    <location>
        <begin position="137"/>
        <end position="160"/>
    </location>
</feature>
<keyword evidence="5" id="KW-1185">Reference proteome</keyword>
<proteinExistence type="inferred from homology"/>
<evidence type="ECO:0000256" key="1">
    <source>
        <dbReference type="ARBA" id="ARBA00005485"/>
    </source>
</evidence>
<dbReference type="GO" id="GO:0005829">
    <property type="term" value="C:cytosol"/>
    <property type="evidence" value="ECO:0007669"/>
    <property type="project" value="TreeGrafter"/>
</dbReference>
<gene>
    <name evidence="6" type="primary">LOC111307633</name>
</gene>